<dbReference type="GO" id="GO:0000155">
    <property type="term" value="F:phosphorelay sensor kinase activity"/>
    <property type="evidence" value="ECO:0007669"/>
    <property type="project" value="InterPro"/>
</dbReference>
<dbReference type="SMART" id="SM00387">
    <property type="entry name" value="HATPase_c"/>
    <property type="match status" value="1"/>
</dbReference>
<organism evidence="9 10">
    <name type="scientific">Filimonas zeae</name>
    <dbReference type="NCBI Taxonomy" id="1737353"/>
    <lineage>
        <taxon>Bacteria</taxon>
        <taxon>Pseudomonadati</taxon>
        <taxon>Bacteroidota</taxon>
        <taxon>Chitinophagia</taxon>
        <taxon>Chitinophagales</taxon>
        <taxon>Chitinophagaceae</taxon>
        <taxon>Filimonas</taxon>
    </lineage>
</organism>
<evidence type="ECO:0000313" key="10">
    <source>
        <dbReference type="Proteomes" id="UP000627292"/>
    </source>
</evidence>
<proteinExistence type="predicted"/>
<dbReference type="InterPro" id="IPR003661">
    <property type="entry name" value="HisK_dim/P_dom"/>
</dbReference>
<dbReference type="PRINTS" id="PR00344">
    <property type="entry name" value="BCTRLSENSOR"/>
</dbReference>
<dbReference type="SMART" id="SM00388">
    <property type="entry name" value="HisKA"/>
    <property type="match status" value="1"/>
</dbReference>
<dbReference type="GO" id="GO:0005886">
    <property type="term" value="C:plasma membrane"/>
    <property type="evidence" value="ECO:0007669"/>
    <property type="project" value="TreeGrafter"/>
</dbReference>
<sequence>MKKRLRYIFFIAAFTAGGIIICQLYWVYFNYKTARSNFNQTATLSLRQSIDSCLLGQDTLPASLADKKPTLTFMMTQKANVMRAAARDSAVRPRQPTYTMQLNTVEINEDQLPGVRTLVARLFSQRSNKALSLEKLNHFFEKELLRNGITEAFILTIERSGRSLLPGGIEATVTLNKEPVIVKAELKNRNAFFLKMNFLPALVSTLLIVLSAGSLYYMGRIIKRQMQLDGMKTDFINNVVHELRTPLTILKSSNEALSSFGAAGDEASLKRYLGINTLVIEDLDNNIERILDFSRSEQGRRLPVTETIDLVPVLHQAQLRFSQVNNASITIMADEAPFPIVTDPVMLGIILTNLLDNAIKYSPQQPVIGIAARRGDKKWQLEVSDQGMGIPRESLPYIFDKFYRVPTGDLHDIKGYGIGLTYIKQLVTDLNGNIEVASKPGKGTTFTLTFYQ</sequence>
<dbReference type="Proteomes" id="UP000627292">
    <property type="component" value="Unassembled WGS sequence"/>
</dbReference>
<dbReference type="Pfam" id="PF00512">
    <property type="entry name" value="HisKA"/>
    <property type="match status" value="1"/>
</dbReference>
<evidence type="ECO:0000256" key="4">
    <source>
        <dbReference type="ARBA" id="ARBA00022679"/>
    </source>
</evidence>
<keyword evidence="3" id="KW-0597">Phosphoprotein</keyword>
<evidence type="ECO:0000256" key="2">
    <source>
        <dbReference type="ARBA" id="ARBA00012438"/>
    </source>
</evidence>
<dbReference type="CDD" id="cd00082">
    <property type="entry name" value="HisKA"/>
    <property type="match status" value="1"/>
</dbReference>
<reference evidence="9" key="1">
    <citation type="journal article" date="2014" name="Int. J. Syst. Evol. Microbiol.">
        <title>Complete genome sequence of Corynebacterium casei LMG S-19264T (=DSM 44701T), isolated from a smear-ripened cheese.</title>
        <authorList>
            <consortium name="US DOE Joint Genome Institute (JGI-PGF)"/>
            <person name="Walter F."/>
            <person name="Albersmeier A."/>
            <person name="Kalinowski J."/>
            <person name="Ruckert C."/>
        </authorList>
    </citation>
    <scope>NUCLEOTIDE SEQUENCE</scope>
    <source>
        <strain evidence="9">CGMCC 1.15290</strain>
    </source>
</reference>
<keyword evidence="5" id="KW-0418">Kinase</keyword>
<feature type="transmembrane region" description="Helical" evidence="7">
    <location>
        <begin position="7"/>
        <end position="28"/>
    </location>
</feature>
<dbReference type="PROSITE" id="PS50109">
    <property type="entry name" value="HIS_KIN"/>
    <property type="match status" value="1"/>
</dbReference>
<evidence type="ECO:0000256" key="7">
    <source>
        <dbReference type="SAM" id="Phobius"/>
    </source>
</evidence>
<keyword evidence="4" id="KW-0808">Transferase</keyword>
<protein>
    <recommendedName>
        <fullName evidence="2">histidine kinase</fullName>
        <ecNumber evidence="2">2.7.13.3</ecNumber>
    </recommendedName>
</protein>
<dbReference type="EMBL" id="BMIB01000003">
    <property type="protein sequence ID" value="GGH72925.1"/>
    <property type="molecule type" value="Genomic_DNA"/>
</dbReference>
<keyword evidence="6" id="KW-0902">Two-component regulatory system</keyword>
<dbReference type="AlphaFoldDB" id="A0A917J0W4"/>
<dbReference type="GO" id="GO:0016036">
    <property type="term" value="P:cellular response to phosphate starvation"/>
    <property type="evidence" value="ECO:0007669"/>
    <property type="project" value="TreeGrafter"/>
</dbReference>
<name>A0A917J0W4_9BACT</name>
<evidence type="ECO:0000256" key="1">
    <source>
        <dbReference type="ARBA" id="ARBA00000085"/>
    </source>
</evidence>
<gene>
    <name evidence="9" type="ORF">GCM10011379_33880</name>
</gene>
<dbReference type="InterPro" id="IPR003594">
    <property type="entry name" value="HATPase_dom"/>
</dbReference>
<dbReference type="InterPro" id="IPR005467">
    <property type="entry name" value="His_kinase_dom"/>
</dbReference>
<feature type="domain" description="Histidine kinase" evidence="8">
    <location>
        <begin position="238"/>
        <end position="452"/>
    </location>
</feature>
<dbReference type="InterPro" id="IPR036097">
    <property type="entry name" value="HisK_dim/P_sf"/>
</dbReference>
<evidence type="ECO:0000256" key="5">
    <source>
        <dbReference type="ARBA" id="ARBA00022777"/>
    </source>
</evidence>
<keyword evidence="7" id="KW-1133">Transmembrane helix</keyword>
<dbReference type="GO" id="GO:0004721">
    <property type="term" value="F:phosphoprotein phosphatase activity"/>
    <property type="evidence" value="ECO:0007669"/>
    <property type="project" value="TreeGrafter"/>
</dbReference>
<accession>A0A917J0W4</accession>
<dbReference type="SUPFAM" id="SSF47384">
    <property type="entry name" value="Homodimeric domain of signal transducing histidine kinase"/>
    <property type="match status" value="1"/>
</dbReference>
<dbReference type="CDD" id="cd00075">
    <property type="entry name" value="HATPase"/>
    <property type="match status" value="1"/>
</dbReference>
<dbReference type="InterPro" id="IPR036890">
    <property type="entry name" value="HATPase_C_sf"/>
</dbReference>
<dbReference type="InterPro" id="IPR050351">
    <property type="entry name" value="BphY/WalK/GraS-like"/>
</dbReference>
<comment type="catalytic activity">
    <reaction evidence="1">
        <text>ATP + protein L-histidine = ADP + protein N-phospho-L-histidine.</text>
        <dbReference type="EC" id="2.7.13.3"/>
    </reaction>
</comment>
<reference evidence="9" key="2">
    <citation type="submission" date="2020-09" db="EMBL/GenBank/DDBJ databases">
        <authorList>
            <person name="Sun Q."/>
            <person name="Zhou Y."/>
        </authorList>
    </citation>
    <scope>NUCLEOTIDE SEQUENCE</scope>
    <source>
        <strain evidence="9">CGMCC 1.15290</strain>
    </source>
</reference>
<dbReference type="EC" id="2.7.13.3" evidence="2"/>
<keyword evidence="7" id="KW-0812">Transmembrane</keyword>
<comment type="caution">
    <text evidence="9">The sequence shown here is derived from an EMBL/GenBank/DDBJ whole genome shotgun (WGS) entry which is preliminary data.</text>
</comment>
<evidence type="ECO:0000256" key="3">
    <source>
        <dbReference type="ARBA" id="ARBA00022553"/>
    </source>
</evidence>
<dbReference type="RefSeq" id="WP_188954377.1">
    <property type="nucleotide sequence ID" value="NZ_BMIB01000003.1"/>
</dbReference>
<dbReference type="PANTHER" id="PTHR45453:SF1">
    <property type="entry name" value="PHOSPHATE REGULON SENSOR PROTEIN PHOR"/>
    <property type="match status" value="1"/>
</dbReference>
<dbReference type="Gene3D" id="1.10.287.130">
    <property type="match status" value="1"/>
</dbReference>
<keyword evidence="10" id="KW-1185">Reference proteome</keyword>
<feature type="transmembrane region" description="Helical" evidence="7">
    <location>
        <begin position="198"/>
        <end position="218"/>
    </location>
</feature>
<evidence type="ECO:0000313" key="9">
    <source>
        <dbReference type="EMBL" id="GGH72925.1"/>
    </source>
</evidence>
<keyword evidence="7" id="KW-0472">Membrane</keyword>
<dbReference type="SUPFAM" id="SSF55874">
    <property type="entry name" value="ATPase domain of HSP90 chaperone/DNA topoisomerase II/histidine kinase"/>
    <property type="match status" value="1"/>
</dbReference>
<dbReference type="Gene3D" id="3.30.565.10">
    <property type="entry name" value="Histidine kinase-like ATPase, C-terminal domain"/>
    <property type="match status" value="1"/>
</dbReference>
<dbReference type="InterPro" id="IPR004358">
    <property type="entry name" value="Sig_transdc_His_kin-like_C"/>
</dbReference>
<dbReference type="PANTHER" id="PTHR45453">
    <property type="entry name" value="PHOSPHATE REGULON SENSOR PROTEIN PHOR"/>
    <property type="match status" value="1"/>
</dbReference>
<dbReference type="Pfam" id="PF02518">
    <property type="entry name" value="HATPase_c"/>
    <property type="match status" value="1"/>
</dbReference>
<evidence type="ECO:0000259" key="8">
    <source>
        <dbReference type="PROSITE" id="PS50109"/>
    </source>
</evidence>
<evidence type="ECO:0000256" key="6">
    <source>
        <dbReference type="ARBA" id="ARBA00023012"/>
    </source>
</evidence>